<protein>
    <submittedName>
        <fullName evidence="1">Uncharacterized protein</fullName>
    </submittedName>
</protein>
<evidence type="ECO:0000313" key="1">
    <source>
        <dbReference type="EMBL" id="KAJ7963254.1"/>
    </source>
</evidence>
<evidence type="ECO:0000313" key="2">
    <source>
        <dbReference type="Proteomes" id="UP001163823"/>
    </source>
</evidence>
<gene>
    <name evidence="1" type="ORF">O6P43_018376</name>
</gene>
<keyword evidence="2" id="KW-1185">Reference proteome</keyword>
<sequence length="90" mass="10416">MSNIALYWVLTSNLQGQLNVRKKLTPRNHFTTSLKIGHQRTQIPGLILLPIPEFPMMTEVFDYLLMDKAKTYLLVDHYHSLSVAGEALFW</sequence>
<dbReference type="AlphaFoldDB" id="A0AAD7PQB6"/>
<dbReference type="EMBL" id="JARAOO010000007">
    <property type="protein sequence ID" value="KAJ7963254.1"/>
    <property type="molecule type" value="Genomic_DNA"/>
</dbReference>
<organism evidence="1 2">
    <name type="scientific">Quillaja saponaria</name>
    <name type="common">Soap bark tree</name>
    <dbReference type="NCBI Taxonomy" id="32244"/>
    <lineage>
        <taxon>Eukaryota</taxon>
        <taxon>Viridiplantae</taxon>
        <taxon>Streptophyta</taxon>
        <taxon>Embryophyta</taxon>
        <taxon>Tracheophyta</taxon>
        <taxon>Spermatophyta</taxon>
        <taxon>Magnoliopsida</taxon>
        <taxon>eudicotyledons</taxon>
        <taxon>Gunneridae</taxon>
        <taxon>Pentapetalae</taxon>
        <taxon>rosids</taxon>
        <taxon>fabids</taxon>
        <taxon>Fabales</taxon>
        <taxon>Quillajaceae</taxon>
        <taxon>Quillaja</taxon>
    </lineage>
</organism>
<accession>A0AAD7PQB6</accession>
<reference evidence="1" key="1">
    <citation type="journal article" date="2023" name="Science">
        <title>Elucidation of the pathway for biosynthesis of saponin adjuvants from the soapbark tree.</title>
        <authorList>
            <person name="Reed J."/>
            <person name="Orme A."/>
            <person name="El-Demerdash A."/>
            <person name="Owen C."/>
            <person name="Martin L.B.B."/>
            <person name="Misra R.C."/>
            <person name="Kikuchi S."/>
            <person name="Rejzek M."/>
            <person name="Martin A.C."/>
            <person name="Harkess A."/>
            <person name="Leebens-Mack J."/>
            <person name="Louveau T."/>
            <person name="Stephenson M.J."/>
            <person name="Osbourn A."/>
        </authorList>
    </citation>
    <scope>NUCLEOTIDE SEQUENCE</scope>
    <source>
        <strain evidence="1">S10</strain>
    </source>
</reference>
<dbReference type="KEGG" id="qsa:O6P43_018376"/>
<proteinExistence type="predicted"/>
<comment type="caution">
    <text evidence="1">The sequence shown here is derived from an EMBL/GenBank/DDBJ whole genome shotgun (WGS) entry which is preliminary data.</text>
</comment>
<name>A0AAD7PQB6_QUISA</name>
<dbReference type="Proteomes" id="UP001163823">
    <property type="component" value="Chromosome 7"/>
</dbReference>